<dbReference type="PANTHER" id="PTHR30404:SF0">
    <property type="entry name" value="N-ACETYLMURAMOYL-L-ALANINE AMIDASE AMIC"/>
    <property type="match status" value="1"/>
</dbReference>
<dbReference type="CDD" id="cd02696">
    <property type="entry name" value="MurNAc-LAA"/>
    <property type="match status" value="1"/>
</dbReference>
<dbReference type="GO" id="GO:0009253">
    <property type="term" value="P:peptidoglycan catabolic process"/>
    <property type="evidence" value="ECO:0007669"/>
    <property type="project" value="InterPro"/>
</dbReference>
<evidence type="ECO:0000259" key="2">
    <source>
        <dbReference type="SMART" id="SM00646"/>
    </source>
</evidence>
<dbReference type="InterPro" id="IPR002508">
    <property type="entry name" value="MurNAc-LAA_cat"/>
</dbReference>
<dbReference type="InterPro" id="IPR050695">
    <property type="entry name" value="N-acetylmuramoyl_amidase_3"/>
</dbReference>
<protein>
    <submittedName>
        <fullName evidence="3">Cell wall hydrolase autolysin</fullName>
    </submittedName>
</protein>
<evidence type="ECO:0000256" key="1">
    <source>
        <dbReference type="ARBA" id="ARBA00022801"/>
    </source>
</evidence>
<feature type="domain" description="MurNAc-LAA" evidence="2">
    <location>
        <begin position="67"/>
        <end position="176"/>
    </location>
</feature>
<reference evidence="3" key="1">
    <citation type="journal article" date="2021" name="Proc. Natl. Acad. Sci. U.S.A.">
        <title>A Catalog of Tens of Thousands of Viruses from Human Metagenomes Reveals Hidden Associations with Chronic Diseases.</title>
        <authorList>
            <person name="Tisza M.J."/>
            <person name="Buck C.B."/>
        </authorList>
    </citation>
    <scope>NUCLEOTIDE SEQUENCE</scope>
    <source>
        <strain evidence="3">Ctr0c13</strain>
    </source>
</reference>
<dbReference type="GO" id="GO:0008745">
    <property type="term" value="F:N-acetylmuramoyl-L-alanine amidase activity"/>
    <property type="evidence" value="ECO:0007669"/>
    <property type="project" value="InterPro"/>
</dbReference>
<dbReference type="SUPFAM" id="SSF53187">
    <property type="entry name" value="Zn-dependent exopeptidases"/>
    <property type="match status" value="1"/>
</dbReference>
<organism evidence="3">
    <name type="scientific">Siphoviridae sp. ctr0c13</name>
    <dbReference type="NCBI Taxonomy" id="2825683"/>
    <lineage>
        <taxon>Viruses</taxon>
        <taxon>Duplodnaviria</taxon>
        <taxon>Heunggongvirae</taxon>
        <taxon>Uroviricota</taxon>
        <taxon>Caudoviricetes</taxon>
    </lineage>
</organism>
<dbReference type="Pfam" id="PF01520">
    <property type="entry name" value="Amidase_3"/>
    <property type="match status" value="1"/>
</dbReference>
<dbReference type="EMBL" id="BK015935">
    <property type="protein sequence ID" value="DAF86026.1"/>
    <property type="molecule type" value="Genomic_DNA"/>
</dbReference>
<dbReference type="PANTHER" id="PTHR30404">
    <property type="entry name" value="N-ACETYLMURAMOYL-L-ALANINE AMIDASE"/>
    <property type="match status" value="1"/>
</dbReference>
<dbReference type="Gene3D" id="3.40.630.40">
    <property type="entry name" value="Zn-dependent exopeptidases"/>
    <property type="match status" value="1"/>
</dbReference>
<name>A0A8S5TUY7_9CAUD</name>
<proteinExistence type="predicted"/>
<keyword evidence="1 3" id="KW-0378">Hydrolase</keyword>
<dbReference type="SMART" id="SM00646">
    <property type="entry name" value="Ami_3"/>
    <property type="match status" value="1"/>
</dbReference>
<sequence length="183" mass="19541">MKVFLNPGHHPGVDSGAVNTSYGVQEADIVRSIGSLVEKYLIAAGVEVCSIQSDNLAGENPAYPNVCQEANDNDADLFVSIHCNSAVNLSAQGTETLVYSFGGRAERAAGHIQSQLAGSLGTIDRGLKERSELIVLKRTAMPAVLVETAFISNEEDVQLLMNNQDEIARAIARGITDYFSEGE</sequence>
<accession>A0A8S5TUY7</accession>
<evidence type="ECO:0000313" key="3">
    <source>
        <dbReference type="EMBL" id="DAF86026.1"/>
    </source>
</evidence>